<dbReference type="EMBL" id="JBHTCH010000028">
    <property type="protein sequence ID" value="MFC7362899.1"/>
    <property type="molecule type" value="Genomic_DNA"/>
</dbReference>
<comment type="caution">
    <text evidence="2">The sequence shown here is derived from an EMBL/GenBank/DDBJ whole genome shotgun (WGS) entry which is preliminary data.</text>
</comment>
<keyword evidence="3" id="KW-1185">Reference proteome</keyword>
<accession>A0ABW2NAK2</accession>
<organism evidence="2 3">
    <name type="scientific">Nocardioides astragali</name>
    <dbReference type="NCBI Taxonomy" id="1776736"/>
    <lineage>
        <taxon>Bacteria</taxon>
        <taxon>Bacillati</taxon>
        <taxon>Actinomycetota</taxon>
        <taxon>Actinomycetes</taxon>
        <taxon>Propionibacteriales</taxon>
        <taxon>Nocardioidaceae</taxon>
        <taxon>Nocardioides</taxon>
    </lineage>
</organism>
<dbReference type="GO" id="GO:0102208">
    <property type="term" value="F:2-polyprenyl-6-hydroxyphenol methylase activity"/>
    <property type="evidence" value="ECO:0007669"/>
    <property type="project" value="UniProtKB-EC"/>
</dbReference>
<dbReference type="EC" id="2.1.1.64" evidence="2"/>
<dbReference type="InterPro" id="IPR013216">
    <property type="entry name" value="Methyltransf_11"/>
</dbReference>
<evidence type="ECO:0000313" key="2">
    <source>
        <dbReference type="EMBL" id="MFC7362899.1"/>
    </source>
</evidence>
<dbReference type="Pfam" id="PF08241">
    <property type="entry name" value="Methyltransf_11"/>
    <property type="match status" value="1"/>
</dbReference>
<dbReference type="GO" id="GO:0032259">
    <property type="term" value="P:methylation"/>
    <property type="evidence" value="ECO:0007669"/>
    <property type="project" value="UniProtKB-KW"/>
</dbReference>
<dbReference type="PANTHER" id="PTHR43464:SF90">
    <property type="entry name" value="METHYLTRANSFERASE TYPE 11"/>
    <property type="match status" value="1"/>
</dbReference>
<gene>
    <name evidence="2" type="ORF">ACFQO6_21695</name>
</gene>
<evidence type="ECO:0000259" key="1">
    <source>
        <dbReference type="Pfam" id="PF08241"/>
    </source>
</evidence>
<dbReference type="Gene3D" id="3.40.50.150">
    <property type="entry name" value="Vaccinia Virus protein VP39"/>
    <property type="match status" value="1"/>
</dbReference>
<dbReference type="Proteomes" id="UP001596524">
    <property type="component" value="Unassembled WGS sequence"/>
</dbReference>
<name>A0ABW2NAK2_9ACTN</name>
<keyword evidence="2" id="KW-0489">Methyltransferase</keyword>
<sequence>MEQGSPSLDNPDYWWYRTRSDLLQRGLAGYVPAGAHILDVGSADGPSVAWLRDRGLRVAMDIDPRGLGPGDVCASALALPFRSGSFDVVAAFDVLEHLEPEEGALSEFVRVLRPGGTLLLSMPAYQWAWTSHDDLNHHHRRYTRGRAVAAAERAGFSVMRSSYIFAGSLPAFAIARLVTRLRERRAGEAPTAGTEALQLPVISPVQERILDAATAVDRRLVARWDLPFGSSVILAAEKPASAAELVAS</sequence>
<reference evidence="3" key="1">
    <citation type="journal article" date="2019" name="Int. J. Syst. Evol. Microbiol.">
        <title>The Global Catalogue of Microorganisms (GCM) 10K type strain sequencing project: providing services to taxonomists for standard genome sequencing and annotation.</title>
        <authorList>
            <consortium name="The Broad Institute Genomics Platform"/>
            <consortium name="The Broad Institute Genome Sequencing Center for Infectious Disease"/>
            <person name="Wu L."/>
            <person name="Ma J."/>
        </authorList>
    </citation>
    <scope>NUCLEOTIDE SEQUENCE [LARGE SCALE GENOMIC DNA]</scope>
    <source>
        <strain evidence="3">FCH27</strain>
    </source>
</reference>
<proteinExistence type="predicted"/>
<dbReference type="EC" id="2.1.1.222" evidence="2"/>
<protein>
    <submittedName>
        <fullName evidence="2">Class I SAM-dependent methyltransferase</fullName>
        <ecNumber evidence="2">2.1.1.222</ecNumber>
        <ecNumber evidence="2">2.1.1.64</ecNumber>
    </submittedName>
</protein>
<feature type="domain" description="Methyltransferase type 11" evidence="1">
    <location>
        <begin position="38"/>
        <end position="119"/>
    </location>
</feature>
<dbReference type="PANTHER" id="PTHR43464">
    <property type="entry name" value="METHYLTRANSFERASE"/>
    <property type="match status" value="1"/>
</dbReference>
<dbReference type="GO" id="GO:0061542">
    <property type="term" value="F:3-demethylubiquinol 3-O-methyltransferase activity"/>
    <property type="evidence" value="ECO:0007669"/>
    <property type="project" value="UniProtKB-EC"/>
</dbReference>
<dbReference type="InterPro" id="IPR029063">
    <property type="entry name" value="SAM-dependent_MTases_sf"/>
</dbReference>
<dbReference type="CDD" id="cd02440">
    <property type="entry name" value="AdoMet_MTases"/>
    <property type="match status" value="1"/>
</dbReference>
<evidence type="ECO:0000313" key="3">
    <source>
        <dbReference type="Proteomes" id="UP001596524"/>
    </source>
</evidence>
<dbReference type="RefSeq" id="WP_255891286.1">
    <property type="nucleotide sequence ID" value="NZ_JAFMZM010000004.1"/>
</dbReference>
<keyword evidence="2" id="KW-0808">Transferase</keyword>
<dbReference type="SUPFAM" id="SSF53335">
    <property type="entry name" value="S-adenosyl-L-methionine-dependent methyltransferases"/>
    <property type="match status" value="1"/>
</dbReference>